<reference evidence="7 8" key="1">
    <citation type="submission" date="2014-09" db="EMBL/GenBank/DDBJ databases">
        <authorList>
            <person name="Ellenberger Sabrina"/>
        </authorList>
    </citation>
    <scope>NUCLEOTIDE SEQUENCE [LARGE SCALE GENOMIC DNA]</scope>
    <source>
        <strain evidence="7 8">CBS 412.66</strain>
    </source>
</reference>
<organism evidence="7 8">
    <name type="scientific">Parasitella parasitica</name>
    <dbReference type="NCBI Taxonomy" id="35722"/>
    <lineage>
        <taxon>Eukaryota</taxon>
        <taxon>Fungi</taxon>
        <taxon>Fungi incertae sedis</taxon>
        <taxon>Mucoromycota</taxon>
        <taxon>Mucoromycotina</taxon>
        <taxon>Mucoromycetes</taxon>
        <taxon>Mucorales</taxon>
        <taxon>Mucorineae</taxon>
        <taxon>Mucoraceae</taxon>
        <taxon>Parasitella</taxon>
    </lineage>
</organism>
<keyword evidence="1" id="KW-0479">Metal-binding</keyword>
<dbReference type="OrthoDB" id="2162994at2759"/>
<dbReference type="GO" id="GO:0006355">
    <property type="term" value="P:regulation of DNA-templated transcription"/>
    <property type="evidence" value="ECO:0007669"/>
    <property type="project" value="InterPro"/>
</dbReference>
<dbReference type="PROSITE" id="PS50114">
    <property type="entry name" value="GATA_ZN_FINGER_2"/>
    <property type="match status" value="1"/>
</dbReference>
<feature type="region of interest" description="Disordered" evidence="5">
    <location>
        <begin position="324"/>
        <end position="347"/>
    </location>
</feature>
<keyword evidence="2 4" id="KW-0863">Zinc-finger</keyword>
<dbReference type="Proteomes" id="UP000054107">
    <property type="component" value="Unassembled WGS sequence"/>
</dbReference>
<evidence type="ECO:0000256" key="1">
    <source>
        <dbReference type="ARBA" id="ARBA00022723"/>
    </source>
</evidence>
<dbReference type="InterPro" id="IPR000679">
    <property type="entry name" value="Znf_GATA"/>
</dbReference>
<sequence>MSVSSCYWALLTLENFEFIYLPSLVSDIHIAYGVKAGDVLMSKSLLDFIHPDELSLATTDLLNFVRIKTLAGAVTRCRLRSIKSLIYQEYGDDIKMDSLQNWTITDVVMYTATNNLILAFFHSLQLEIDNTTAGDPLDTPLPTAATTTTITTTNTYCCGSEQLSPNEANRISSILQQYSNMIVEPLRLFQIYHTQCQQLLISGPKTPATKSVIDLTSSITLKEMDRRLQHPQLKSDAAACTHHSHSKSNMMLESNKLCQIERIIITYGNLTFSCFQITTIQTDYYTSDNSNSNDNNIPNQTFRKSNLSKILNNTTTITAITTTASHVTSPATSPTQQTNPHPHDVQTNKRLKNDKTADYLSSQPLSAATSETFENAKSLLPRAWRGRFGVFEKKCENCQTNTSPEWRKGPGGHKTLCNACGLRYARLVAKHEKLCNQQQPKTEDQATLFGVNIGNSKSKGYKPKK</sequence>
<evidence type="ECO:0000256" key="5">
    <source>
        <dbReference type="SAM" id="MobiDB-lite"/>
    </source>
</evidence>
<evidence type="ECO:0000313" key="7">
    <source>
        <dbReference type="EMBL" id="CEP09157.1"/>
    </source>
</evidence>
<dbReference type="PROSITE" id="PS00344">
    <property type="entry name" value="GATA_ZN_FINGER_1"/>
    <property type="match status" value="1"/>
</dbReference>
<name>A0A0B7MVK1_9FUNG</name>
<dbReference type="SUPFAM" id="SSF57716">
    <property type="entry name" value="Glucocorticoid receptor-like (DNA-binding domain)"/>
    <property type="match status" value="1"/>
</dbReference>
<dbReference type="CDD" id="cd00202">
    <property type="entry name" value="ZnF_GATA"/>
    <property type="match status" value="1"/>
</dbReference>
<dbReference type="InterPro" id="IPR013088">
    <property type="entry name" value="Znf_NHR/GATA"/>
</dbReference>
<dbReference type="EMBL" id="LN721266">
    <property type="protein sequence ID" value="CEP09157.1"/>
    <property type="molecule type" value="Genomic_DNA"/>
</dbReference>
<dbReference type="Gene3D" id="3.30.50.10">
    <property type="entry name" value="Erythroid Transcription Factor GATA-1, subunit A"/>
    <property type="match status" value="1"/>
</dbReference>
<evidence type="ECO:0000256" key="3">
    <source>
        <dbReference type="ARBA" id="ARBA00022833"/>
    </source>
</evidence>
<accession>A0A0B7MVK1</accession>
<dbReference type="PANTHER" id="PTHR45658:SF18">
    <property type="entry name" value="PROTEIN GAT2"/>
    <property type="match status" value="1"/>
</dbReference>
<dbReference type="PANTHER" id="PTHR45658">
    <property type="entry name" value="GATA TRANSCRIPTION FACTOR"/>
    <property type="match status" value="1"/>
</dbReference>
<evidence type="ECO:0000256" key="2">
    <source>
        <dbReference type="ARBA" id="ARBA00022771"/>
    </source>
</evidence>
<evidence type="ECO:0000256" key="4">
    <source>
        <dbReference type="PROSITE-ProRule" id="PRU00094"/>
    </source>
</evidence>
<protein>
    <recommendedName>
        <fullName evidence="6">GATA-type domain-containing protein</fullName>
    </recommendedName>
</protein>
<feature type="compositionally biased region" description="Polar residues" evidence="5">
    <location>
        <begin position="325"/>
        <end position="340"/>
    </location>
</feature>
<keyword evidence="3" id="KW-0862">Zinc</keyword>
<dbReference type="AlphaFoldDB" id="A0A0B7MVK1"/>
<evidence type="ECO:0000313" key="8">
    <source>
        <dbReference type="Proteomes" id="UP000054107"/>
    </source>
</evidence>
<dbReference type="Pfam" id="PF00320">
    <property type="entry name" value="GATA"/>
    <property type="match status" value="1"/>
</dbReference>
<gene>
    <name evidence="7" type="primary">PARPA_02633.1 scaffold 5155</name>
</gene>
<dbReference type="GO" id="GO:0043565">
    <property type="term" value="F:sequence-specific DNA binding"/>
    <property type="evidence" value="ECO:0007669"/>
    <property type="project" value="InterPro"/>
</dbReference>
<evidence type="ECO:0000259" key="6">
    <source>
        <dbReference type="PROSITE" id="PS50114"/>
    </source>
</evidence>
<proteinExistence type="predicted"/>
<dbReference type="InterPro" id="IPR051140">
    <property type="entry name" value="GATA_TF"/>
</dbReference>
<dbReference type="SMART" id="SM00401">
    <property type="entry name" value="ZnF_GATA"/>
    <property type="match status" value="1"/>
</dbReference>
<feature type="domain" description="GATA-type" evidence="6">
    <location>
        <begin position="393"/>
        <end position="424"/>
    </location>
</feature>
<keyword evidence="8" id="KW-1185">Reference proteome</keyword>
<dbReference type="STRING" id="35722.A0A0B7MVK1"/>
<dbReference type="GO" id="GO:0008270">
    <property type="term" value="F:zinc ion binding"/>
    <property type="evidence" value="ECO:0007669"/>
    <property type="project" value="UniProtKB-KW"/>
</dbReference>